<gene>
    <name evidence="3" type="ORF">L227DRAFT_615585</name>
</gene>
<feature type="domain" description="DUF6697" evidence="2">
    <location>
        <begin position="197"/>
        <end position="373"/>
    </location>
</feature>
<feature type="region of interest" description="Disordered" evidence="1">
    <location>
        <begin position="116"/>
        <end position="145"/>
    </location>
</feature>
<evidence type="ECO:0000259" key="2">
    <source>
        <dbReference type="Pfam" id="PF20411"/>
    </source>
</evidence>
<feature type="compositionally biased region" description="Polar residues" evidence="1">
    <location>
        <begin position="18"/>
        <end position="32"/>
    </location>
</feature>
<name>A0A5C2RTX0_9APHY</name>
<reference evidence="3" key="1">
    <citation type="journal article" date="2018" name="Genome Biol. Evol.">
        <title>Genomics and development of Lentinus tigrinus, a white-rot wood-decaying mushroom with dimorphic fruiting bodies.</title>
        <authorList>
            <person name="Wu B."/>
            <person name="Xu Z."/>
            <person name="Knudson A."/>
            <person name="Carlson A."/>
            <person name="Chen N."/>
            <person name="Kovaka S."/>
            <person name="LaButti K."/>
            <person name="Lipzen A."/>
            <person name="Pennachio C."/>
            <person name="Riley R."/>
            <person name="Schakwitz W."/>
            <person name="Umezawa K."/>
            <person name="Ohm R.A."/>
            <person name="Grigoriev I.V."/>
            <person name="Nagy L.G."/>
            <person name="Gibbons J."/>
            <person name="Hibbett D."/>
        </authorList>
    </citation>
    <scope>NUCLEOTIDE SEQUENCE [LARGE SCALE GENOMIC DNA]</scope>
    <source>
        <strain evidence="3">ALCF2SS1-6</strain>
    </source>
</reference>
<sequence>MAVKIKRSPSPPPRNGNDAPTGTRDNPVQICQTDEEDGAPAGPSLVASTRRQARNARRREKIDLGMIELSDSENEVVRTATADPPSGRKRKKSAVALKEEPVVKIEAGVLRENSSYKQRKLNHADDDEDDKSNVSTQAEGEKTESGIIAADELEQAPFGSLLNKEFLLKDEDLLELVSRDSLKPFPITLASTKRSVTVTREQLSRRFGGSTMDTFPRPHKNRIAVHGRANFMCISLDWNPHGPQKPGHGGLFFETTVWPGDAWTANLKHSRTQVLFVKLQQWGNLPVHEKVRATWASEISESGWGKPIRARIHLRRTLGRDPTREEVENELGAFKDVSKDDVRDAVDSGNECICAWSMKCIGYDEDFQLELIELSESG</sequence>
<evidence type="ECO:0000313" key="4">
    <source>
        <dbReference type="Proteomes" id="UP000313359"/>
    </source>
</evidence>
<feature type="region of interest" description="Disordered" evidence="1">
    <location>
        <begin position="1"/>
        <end position="96"/>
    </location>
</feature>
<evidence type="ECO:0000313" key="3">
    <source>
        <dbReference type="EMBL" id="RPD55102.1"/>
    </source>
</evidence>
<organism evidence="3 4">
    <name type="scientific">Lentinus tigrinus ALCF2SS1-6</name>
    <dbReference type="NCBI Taxonomy" id="1328759"/>
    <lineage>
        <taxon>Eukaryota</taxon>
        <taxon>Fungi</taxon>
        <taxon>Dikarya</taxon>
        <taxon>Basidiomycota</taxon>
        <taxon>Agaricomycotina</taxon>
        <taxon>Agaricomycetes</taxon>
        <taxon>Polyporales</taxon>
        <taxon>Polyporaceae</taxon>
        <taxon>Lentinus</taxon>
    </lineage>
</organism>
<dbReference type="STRING" id="1328759.A0A5C2RTX0"/>
<protein>
    <recommendedName>
        <fullName evidence="2">DUF6697 domain-containing protein</fullName>
    </recommendedName>
</protein>
<dbReference type="Pfam" id="PF20411">
    <property type="entry name" value="DUF6697"/>
    <property type="match status" value="1"/>
</dbReference>
<dbReference type="OrthoDB" id="3176940at2759"/>
<accession>A0A5C2RTX0</accession>
<dbReference type="Proteomes" id="UP000313359">
    <property type="component" value="Unassembled WGS sequence"/>
</dbReference>
<dbReference type="InterPro" id="IPR046520">
    <property type="entry name" value="DUF6697"/>
</dbReference>
<proteinExistence type="predicted"/>
<dbReference type="AlphaFoldDB" id="A0A5C2RTX0"/>
<keyword evidence="4" id="KW-1185">Reference proteome</keyword>
<evidence type="ECO:0000256" key="1">
    <source>
        <dbReference type="SAM" id="MobiDB-lite"/>
    </source>
</evidence>
<dbReference type="EMBL" id="ML122298">
    <property type="protein sequence ID" value="RPD55102.1"/>
    <property type="molecule type" value="Genomic_DNA"/>
</dbReference>